<proteinExistence type="predicted"/>
<keyword evidence="2" id="KW-0808">Transferase</keyword>
<accession>A0A0F7U5G0</accession>
<gene>
    <name evidence="2" type="ORF">BN1204_008650</name>
</gene>
<reference evidence="2" key="1">
    <citation type="journal article" date="2015" name="PLoS ONE">
        <title>Comprehensive Evaluation of Toxoplasma gondii VEG and Neospora caninum LIV Genomes with Tachyzoite Stage Transcriptome and Proteome Defines Novel Transcript Features.</title>
        <authorList>
            <person name="Ramaprasad A."/>
            <person name="Mourier T."/>
            <person name="Naeem R."/>
            <person name="Malas T.B."/>
            <person name="Moussa E."/>
            <person name="Panigrahi A."/>
            <person name="Vermont S.J."/>
            <person name="Otto T.D."/>
            <person name="Wastling J."/>
            <person name="Pain A."/>
        </authorList>
    </citation>
    <scope>NUCLEOTIDE SEQUENCE</scope>
    <source>
        <strain evidence="2">Liverpool</strain>
    </source>
</reference>
<protein>
    <submittedName>
        <fullName evidence="2">Phosphatidate cytidylyltransferase</fullName>
    </submittedName>
</protein>
<keyword evidence="2" id="KW-0548">Nucleotidyltransferase</keyword>
<feature type="transmembrane region" description="Helical" evidence="1">
    <location>
        <begin position="42"/>
        <end position="59"/>
    </location>
</feature>
<organism evidence="2">
    <name type="scientific">Neospora caninum (strain Liverpool)</name>
    <dbReference type="NCBI Taxonomy" id="572307"/>
    <lineage>
        <taxon>Eukaryota</taxon>
        <taxon>Sar</taxon>
        <taxon>Alveolata</taxon>
        <taxon>Apicomplexa</taxon>
        <taxon>Conoidasida</taxon>
        <taxon>Coccidia</taxon>
        <taxon>Eucoccidiorida</taxon>
        <taxon>Eimeriorina</taxon>
        <taxon>Sarcocystidae</taxon>
        <taxon>Neospora</taxon>
    </lineage>
</organism>
<feature type="transmembrane region" description="Helical" evidence="1">
    <location>
        <begin position="124"/>
        <end position="151"/>
    </location>
</feature>
<feature type="transmembrane region" description="Helical" evidence="1">
    <location>
        <begin position="93"/>
        <end position="112"/>
    </location>
</feature>
<dbReference type="GO" id="GO:0016779">
    <property type="term" value="F:nucleotidyltransferase activity"/>
    <property type="evidence" value="ECO:0007669"/>
    <property type="project" value="UniProtKB-KW"/>
</dbReference>
<evidence type="ECO:0000313" key="2">
    <source>
        <dbReference type="EMBL" id="CEL65004.1"/>
    </source>
</evidence>
<keyword evidence="1" id="KW-0472">Membrane</keyword>
<keyword evidence="1" id="KW-0812">Transmembrane</keyword>
<dbReference type="EMBL" id="LN714477">
    <property type="protein sequence ID" value="CEL65004.1"/>
    <property type="molecule type" value="Genomic_DNA"/>
</dbReference>
<sequence length="251" mass="27055">MSPPYVPSVAGAELFGHIEVAPAPSSGTKAGPIAAEEYQRELINNVGCMIAVIVALAVFQFTPKRKLSDFSARKLTHISMGTLLLLLKTEGHSYVKIFIIIVAVCAILSSLYKPLRFAKKRDKGVILFNAIVAVWAVFDLPFSALAPMFYADPCGAIVGTLVESPKWKGDKTVAGSAAVFVVTLLAAYSVECIWHRVVLAVLCTILEAVGGDYDNMLMSAPVIAYYFLFQHQQHAVNDAWGGLSIRGGFSS</sequence>
<dbReference type="AlphaFoldDB" id="A0A0F7U5G0"/>
<evidence type="ECO:0000256" key="1">
    <source>
        <dbReference type="SAM" id="Phobius"/>
    </source>
</evidence>
<name>A0A0F7U5G0_NEOCL</name>
<feature type="transmembrane region" description="Helical" evidence="1">
    <location>
        <begin position="171"/>
        <end position="190"/>
    </location>
</feature>
<keyword evidence="1" id="KW-1133">Transmembrane helix</keyword>